<reference evidence="1 2" key="1">
    <citation type="submission" date="2020-08" db="EMBL/GenBank/DDBJ databases">
        <title>Sequencing the genomes of 1000 actinobacteria strains.</title>
        <authorList>
            <person name="Klenk H.-P."/>
        </authorList>
    </citation>
    <scope>NUCLEOTIDE SEQUENCE [LARGE SCALE GENOMIC DNA]</scope>
    <source>
        <strain evidence="1 2">DSM 45362</strain>
    </source>
</reference>
<dbReference type="Proteomes" id="UP000587527">
    <property type="component" value="Unassembled WGS sequence"/>
</dbReference>
<evidence type="ECO:0000313" key="2">
    <source>
        <dbReference type="Proteomes" id="UP000587527"/>
    </source>
</evidence>
<protein>
    <submittedName>
        <fullName evidence="1">Uncharacterized protein</fullName>
    </submittedName>
</protein>
<gene>
    <name evidence="1" type="ORF">F4553_004865</name>
</gene>
<dbReference type="EMBL" id="JACHMN010000002">
    <property type="protein sequence ID" value="MBB5871486.1"/>
    <property type="molecule type" value="Genomic_DNA"/>
</dbReference>
<proteinExistence type="predicted"/>
<keyword evidence="2" id="KW-1185">Reference proteome</keyword>
<sequence>MKSAWLVSVALPIEATSAADAVREYWKYVEQLGSAGLPAFVSPVGDELAMTAYLLDEPTNLDPEEDGEL</sequence>
<dbReference type="AlphaFoldDB" id="A0A841BVI8"/>
<accession>A0A841BVI8</accession>
<organism evidence="1 2">
    <name type="scientific">Allocatelliglobosispora scoriae</name>
    <dbReference type="NCBI Taxonomy" id="643052"/>
    <lineage>
        <taxon>Bacteria</taxon>
        <taxon>Bacillati</taxon>
        <taxon>Actinomycetota</taxon>
        <taxon>Actinomycetes</taxon>
        <taxon>Micromonosporales</taxon>
        <taxon>Micromonosporaceae</taxon>
        <taxon>Allocatelliglobosispora</taxon>
    </lineage>
</organism>
<comment type="caution">
    <text evidence="1">The sequence shown here is derived from an EMBL/GenBank/DDBJ whole genome shotgun (WGS) entry which is preliminary data.</text>
</comment>
<name>A0A841BVI8_9ACTN</name>
<evidence type="ECO:0000313" key="1">
    <source>
        <dbReference type="EMBL" id="MBB5871486.1"/>
    </source>
</evidence>